<organism evidence="3 4">
    <name type="scientific">Trinickia caryophylli</name>
    <name type="common">Paraburkholderia caryophylli</name>
    <dbReference type="NCBI Taxonomy" id="28094"/>
    <lineage>
        <taxon>Bacteria</taxon>
        <taxon>Pseudomonadati</taxon>
        <taxon>Pseudomonadota</taxon>
        <taxon>Betaproteobacteria</taxon>
        <taxon>Burkholderiales</taxon>
        <taxon>Burkholderiaceae</taxon>
        <taxon>Trinickia</taxon>
    </lineage>
</organism>
<sequence>MKPIRPLIVLCAAALVPLGASGQSMEERLRAQLRTTVQQLRDLQEAQAQWQNEKTAVEAARDKAISERDAAKAELARARASQTSERALAQERASHARDRAELEKARTSSAQLVAERRTQGTELAGVQARLDAASGQLQRCEAKNAQLYRVGHELLDAYEHVDLGTFLQTRQPFAQRARVKYDEIAQQYGDALYAGRFDRRMTTTAAPASAPRPASAPEVGP</sequence>
<reference evidence="4" key="1">
    <citation type="submission" date="2017-04" db="EMBL/GenBank/DDBJ databases">
        <authorList>
            <person name="Varghese N."/>
            <person name="Submissions S."/>
        </authorList>
    </citation>
    <scope>NUCLEOTIDE SEQUENCE [LARGE SCALE GENOMIC DNA]</scope>
    <source>
        <strain evidence="4">Ballard 720</strain>
    </source>
</reference>
<evidence type="ECO:0000256" key="1">
    <source>
        <dbReference type="SAM" id="MobiDB-lite"/>
    </source>
</evidence>
<proteinExistence type="predicted"/>
<keyword evidence="2" id="KW-0732">Signal</keyword>
<name>A0A1X7H4V6_TRICW</name>
<dbReference type="Proteomes" id="UP000192911">
    <property type="component" value="Unassembled WGS sequence"/>
</dbReference>
<protein>
    <recommendedName>
        <fullName evidence="5">DNA repair protein</fullName>
    </recommendedName>
</protein>
<accession>A0A1X7H4V6</accession>
<evidence type="ECO:0000256" key="2">
    <source>
        <dbReference type="SAM" id="SignalP"/>
    </source>
</evidence>
<dbReference type="EMBL" id="FXAH01000021">
    <property type="protein sequence ID" value="SMF79784.1"/>
    <property type="molecule type" value="Genomic_DNA"/>
</dbReference>
<evidence type="ECO:0000313" key="3">
    <source>
        <dbReference type="EMBL" id="SMF79784.1"/>
    </source>
</evidence>
<feature type="chain" id="PRO_5013253816" description="DNA repair protein" evidence="2">
    <location>
        <begin position="23"/>
        <end position="221"/>
    </location>
</feature>
<feature type="signal peptide" evidence="2">
    <location>
        <begin position="1"/>
        <end position="22"/>
    </location>
</feature>
<dbReference type="STRING" id="28094.SAMN06295900_121102"/>
<evidence type="ECO:0000313" key="4">
    <source>
        <dbReference type="Proteomes" id="UP000192911"/>
    </source>
</evidence>
<dbReference type="AlphaFoldDB" id="A0A1X7H4V6"/>
<feature type="region of interest" description="Disordered" evidence="1">
    <location>
        <begin position="78"/>
        <end position="109"/>
    </location>
</feature>
<evidence type="ECO:0008006" key="5">
    <source>
        <dbReference type="Google" id="ProtNLM"/>
    </source>
</evidence>
<dbReference type="OrthoDB" id="7032041at2"/>
<dbReference type="GeneID" id="95548291"/>
<dbReference type="RefSeq" id="WP_085230532.1">
    <property type="nucleotide sequence ID" value="NZ_BSQD01000019.1"/>
</dbReference>
<keyword evidence="4" id="KW-1185">Reference proteome</keyword>
<feature type="compositionally biased region" description="Basic and acidic residues" evidence="1">
    <location>
        <begin position="88"/>
        <end position="106"/>
    </location>
</feature>
<gene>
    <name evidence="3" type="ORF">SAMN06295900_121102</name>
</gene>